<sequence length="181" mass="20997">MEFGELKRNFEALKDLVEKQESRVQYHESRAQNITMAYLIWGRLFFFAISQTSSSLLKCIDWWMVLGLSVSCAFVYFLFFLEAVTMLYRVQHQMDIICKEQAEICQQILVARSQLDDVDLAMEAGDSSDGFQFSFHVKLLEYGAFRIVERKFYICATVSALLAVTAIELYACSWLYCDMFG</sequence>
<evidence type="ECO:0000313" key="2">
    <source>
        <dbReference type="Proteomes" id="UP000504603"/>
    </source>
</evidence>
<feature type="transmembrane region" description="Helical" evidence="1">
    <location>
        <begin position="33"/>
        <end position="50"/>
    </location>
</feature>
<keyword evidence="1" id="KW-1133">Transmembrane helix</keyword>
<dbReference type="OrthoDB" id="1250556at2759"/>
<reference evidence="3" key="1">
    <citation type="submission" date="2025-08" db="UniProtKB">
        <authorList>
            <consortium name="RefSeq"/>
        </authorList>
    </citation>
    <scope>IDENTIFICATION</scope>
    <source>
        <strain evidence="3">OHB3-1</strain>
    </source>
</reference>
<dbReference type="PANTHER" id="PTHR33287">
    <property type="entry name" value="OS03G0453550 PROTEIN"/>
    <property type="match status" value="1"/>
</dbReference>
<name>A0A6J1DS87_MOMCH</name>
<proteinExistence type="predicted"/>
<protein>
    <submittedName>
        <fullName evidence="3">Uncharacterized protein LOC111023927</fullName>
    </submittedName>
</protein>
<organism evidence="2 3">
    <name type="scientific">Momordica charantia</name>
    <name type="common">Bitter gourd</name>
    <name type="synonym">Balsam pear</name>
    <dbReference type="NCBI Taxonomy" id="3673"/>
    <lineage>
        <taxon>Eukaryota</taxon>
        <taxon>Viridiplantae</taxon>
        <taxon>Streptophyta</taxon>
        <taxon>Embryophyta</taxon>
        <taxon>Tracheophyta</taxon>
        <taxon>Spermatophyta</taxon>
        <taxon>Magnoliopsida</taxon>
        <taxon>eudicotyledons</taxon>
        <taxon>Gunneridae</taxon>
        <taxon>Pentapetalae</taxon>
        <taxon>rosids</taxon>
        <taxon>fabids</taxon>
        <taxon>Cucurbitales</taxon>
        <taxon>Cucurbitaceae</taxon>
        <taxon>Momordiceae</taxon>
        <taxon>Momordica</taxon>
    </lineage>
</organism>
<accession>A0A6J1DS87</accession>
<feature type="transmembrane region" description="Helical" evidence="1">
    <location>
        <begin position="152"/>
        <end position="176"/>
    </location>
</feature>
<dbReference type="KEGG" id="mcha:111023927"/>
<dbReference type="AlphaFoldDB" id="A0A6J1DS87"/>
<feature type="transmembrane region" description="Helical" evidence="1">
    <location>
        <begin position="62"/>
        <end position="84"/>
    </location>
</feature>
<dbReference type="RefSeq" id="XP_022157130.1">
    <property type="nucleotide sequence ID" value="XM_022301438.1"/>
</dbReference>
<dbReference type="Proteomes" id="UP000504603">
    <property type="component" value="Unplaced"/>
</dbReference>
<dbReference type="GeneID" id="111023927"/>
<evidence type="ECO:0000256" key="1">
    <source>
        <dbReference type="SAM" id="Phobius"/>
    </source>
</evidence>
<keyword evidence="1" id="KW-0812">Transmembrane</keyword>
<gene>
    <name evidence="3" type="primary">LOC111023927</name>
</gene>
<keyword evidence="2" id="KW-1185">Reference proteome</keyword>
<evidence type="ECO:0000313" key="3">
    <source>
        <dbReference type="RefSeq" id="XP_022157130.1"/>
    </source>
</evidence>
<dbReference type="PANTHER" id="PTHR33287:SF8">
    <property type="entry name" value="TRANSMEMBRANE PROTEIN 188"/>
    <property type="match status" value="1"/>
</dbReference>
<keyword evidence="1" id="KW-0472">Membrane</keyword>